<dbReference type="Pfam" id="PF01261">
    <property type="entry name" value="AP_endonuc_2"/>
    <property type="match status" value="1"/>
</dbReference>
<feature type="domain" description="Xylose isomerase-like TIM barrel" evidence="1">
    <location>
        <begin position="40"/>
        <end position="257"/>
    </location>
</feature>
<accession>M4Z9G8</accession>
<protein>
    <recommendedName>
        <fullName evidence="1">Xylose isomerase-like TIM barrel domain-containing protein</fullName>
    </recommendedName>
</protein>
<dbReference type="Gene3D" id="3.20.20.150">
    <property type="entry name" value="Divalent-metal-dependent TIM barrel enzymes"/>
    <property type="match status" value="1"/>
</dbReference>
<dbReference type="EMBL" id="AP012603">
    <property type="protein sequence ID" value="BAM90349.1"/>
    <property type="molecule type" value="Genomic_DNA"/>
</dbReference>
<dbReference type="STRING" id="1245469.S58_43640"/>
<gene>
    <name evidence="2" type="ORF">S58_43640</name>
</gene>
<proteinExistence type="predicted"/>
<dbReference type="KEGG" id="aol:S58_43640"/>
<evidence type="ECO:0000259" key="1">
    <source>
        <dbReference type="Pfam" id="PF01261"/>
    </source>
</evidence>
<dbReference type="InterPro" id="IPR013022">
    <property type="entry name" value="Xyl_isomerase-like_TIM-brl"/>
</dbReference>
<dbReference type="eggNOG" id="COG1082">
    <property type="taxonomic scope" value="Bacteria"/>
</dbReference>
<evidence type="ECO:0000313" key="2">
    <source>
        <dbReference type="EMBL" id="BAM90349.1"/>
    </source>
</evidence>
<dbReference type="AlphaFoldDB" id="M4Z9G8"/>
<dbReference type="PATRIC" id="fig|1245469.3.peg.4469"/>
<dbReference type="Proteomes" id="UP000011841">
    <property type="component" value="Chromosome"/>
</dbReference>
<organism evidence="2 3">
    <name type="scientific">Bradyrhizobium oligotrophicum S58</name>
    <dbReference type="NCBI Taxonomy" id="1245469"/>
    <lineage>
        <taxon>Bacteria</taxon>
        <taxon>Pseudomonadati</taxon>
        <taxon>Pseudomonadota</taxon>
        <taxon>Alphaproteobacteria</taxon>
        <taxon>Hyphomicrobiales</taxon>
        <taxon>Nitrobacteraceae</taxon>
        <taxon>Bradyrhizobium</taxon>
    </lineage>
</organism>
<sequence length="307" mass="34138">MIFGEAQMVSRIGFMQGDLMERADKRGRGFLTDCWREEFSVAQKVGFELIEWRIGEEPILMNPVMSTTGRDQMRRLSGECGICIPSLSADFMMQFPFYMVTGREHRARLDLLGAVIEACAEIEIKLLVMPLTNGWQQLSSREAVALRSGLDRLAPLLEACGVVLSLESDLDPRCLVSLIEPYPADRFGITYTVGCRPSIRADAHQDLAACGNRIVNVRLKDWNLDVDRASPSRQRTSLADALNQLKRAGYRGDLILQSAPGNSRAAVLAQYGAMAATWWSFGRSDHLSLAPGMVEASESRQQLAHTR</sequence>
<keyword evidence="3" id="KW-1185">Reference proteome</keyword>
<evidence type="ECO:0000313" key="3">
    <source>
        <dbReference type="Proteomes" id="UP000011841"/>
    </source>
</evidence>
<dbReference type="SUPFAM" id="SSF51658">
    <property type="entry name" value="Xylose isomerase-like"/>
    <property type="match status" value="1"/>
</dbReference>
<dbReference type="InterPro" id="IPR036237">
    <property type="entry name" value="Xyl_isomerase-like_sf"/>
</dbReference>
<dbReference type="HOGENOM" id="CLU_985778_0_0_5"/>
<reference evidence="2 3" key="1">
    <citation type="journal article" date="2013" name="Appl. Environ. Microbiol.">
        <title>Genome analysis suggests that the soil oligotrophic bacterium Agromonas oligotrophica (Bradyrhizobium oligotrophicum) is a nitrogen-fixing symbiont of Aeschynomene indica.</title>
        <authorList>
            <person name="Okubo T."/>
            <person name="Fukushima S."/>
            <person name="Itakura M."/>
            <person name="Oshima K."/>
            <person name="Longtonglang A."/>
            <person name="Teaumroong N."/>
            <person name="Mitsui H."/>
            <person name="Hattori M."/>
            <person name="Hattori R."/>
            <person name="Hattori T."/>
            <person name="Minamisawa K."/>
        </authorList>
    </citation>
    <scope>NUCLEOTIDE SEQUENCE [LARGE SCALE GENOMIC DNA]</scope>
    <source>
        <strain evidence="2 3">S58</strain>
    </source>
</reference>
<name>M4Z9G8_9BRAD</name>